<dbReference type="AlphaFoldDB" id="A0A660KZE2"/>
<evidence type="ECO:0000313" key="3">
    <source>
        <dbReference type="Proteomes" id="UP000278962"/>
    </source>
</evidence>
<reference evidence="2 3" key="1">
    <citation type="submission" date="2018-10" db="EMBL/GenBank/DDBJ databases">
        <title>Genomic Encyclopedia of Archaeal and Bacterial Type Strains, Phase II (KMG-II): from individual species to whole genera.</title>
        <authorList>
            <person name="Goeker M."/>
        </authorList>
    </citation>
    <scope>NUCLEOTIDE SEQUENCE [LARGE SCALE GENOMIC DNA]</scope>
    <source>
        <strain evidence="2 3">DSM 14954</strain>
    </source>
</reference>
<dbReference type="PROSITE" id="PS50943">
    <property type="entry name" value="HTH_CROC1"/>
    <property type="match status" value="1"/>
</dbReference>
<protein>
    <submittedName>
        <fullName evidence="2">Helix-turn-helix protein</fullName>
    </submittedName>
</protein>
<proteinExistence type="predicted"/>
<evidence type="ECO:0000259" key="1">
    <source>
        <dbReference type="PROSITE" id="PS50943"/>
    </source>
</evidence>
<dbReference type="Pfam" id="PF17765">
    <property type="entry name" value="MLTR_LBD"/>
    <property type="match status" value="1"/>
</dbReference>
<dbReference type="Gene3D" id="1.10.260.40">
    <property type="entry name" value="lambda repressor-like DNA-binding domains"/>
    <property type="match status" value="1"/>
</dbReference>
<dbReference type="SUPFAM" id="SSF47413">
    <property type="entry name" value="lambda repressor-like DNA-binding domains"/>
    <property type="match status" value="1"/>
</dbReference>
<dbReference type="Gene3D" id="3.30.450.180">
    <property type="match status" value="1"/>
</dbReference>
<comment type="caution">
    <text evidence="2">The sequence shown here is derived from an EMBL/GenBank/DDBJ whole genome shotgun (WGS) entry which is preliminary data.</text>
</comment>
<dbReference type="EMBL" id="RBIL01000002">
    <property type="protein sequence ID" value="RKQ86304.1"/>
    <property type="molecule type" value="Genomic_DNA"/>
</dbReference>
<dbReference type="InterPro" id="IPR010982">
    <property type="entry name" value="Lambda_DNA-bd_dom_sf"/>
</dbReference>
<dbReference type="Proteomes" id="UP000278962">
    <property type="component" value="Unassembled WGS sequence"/>
</dbReference>
<evidence type="ECO:0000313" key="2">
    <source>
        <dbReference type="EMBL" id="RKQ86304.1"/>
    </source>
</evidence>
<organism evidence="2 3">
    <name type="scientific">Solirubrobacter pauli</name>
    <dbReference type="NCBI Taxonomy" id="166793"/>
    <lineage>
        <taxon>Bacteria</taxon>
        <taxon>Bacillati</taxon>
        <taxon>Actinomycetota</taxon>
        <taxon>Thermoleophilia</taxon>
        <taxon>Solirubrobacterales</taxon>
        <taxon>Solirubrobacteraceae</taxon>
        <taxon>Solirubrobacter</taxon>
    </lineage>
</organism>
<dbReference type="CDD" id="cd00093">
    <property type="entry name" value="HTH_XRE"/>
    <property type="match status" value="1"/>
</dbReference>
<sequence length="280" mass="30535">MHDGNRLGEYLRARRQAVGPEALGLPAGGRRRVPGLRREEVAMLAGVSANYYLRLEQGRDRNPSPQVLEALARVLQLDDTATRYLHELARPQPRRRRAPRPEVVPPGIATLIETIGPPAFVAGRYLDVLAANPLATALLPNVRVGENRLRSLFLDPSEHALHPDWERTSAECVAAFRKRLGSEIDDRAVELVGELSLASEAFRQAWAGHDVTPLRGEPVRIDHPQVGQISVGVSKLEVDGSDGLMLIVFHADPGTQDAERLALLASLTASPASAPAHMSR</sequence>
<dbReference type="InterPro" id="IPR001387">
    <property type="entry name" value="Cro/C1-type_HTH"/>
</dbReference>
<dbReference type="SMART" id="SM00530">
    <property type="entry name" value="HTH_XRE"/>
    <property type="match status" value="1"/>
</dbReference>
<dbReference type="RefSeq" id="WP_121253918.1">
    <property type="nucleotide sequence ID" value="NZ_RBIL01000002.1"/>
</dbReference>
<keyword evidence="3" id="KW-1185">Reference proteome</keyword>
<dbReference type="GO" id="GO:0003677">
    <property type="term" value="F:DNA binding"/>
    <property type="evidence" value="ECO:0007669"/>
    <property type="project" value="InterPro"/>
</dbReference>
<dbReference type="PANTHER" id="PTHR35010:SF2">
    <property type="entry name" value="BLL4672 PROTEIN"/>
    <property type="match status" value="1"/>
</dbReference>
<accession>A0A660KZE2</accession>
<feature type="domain" description="HTH cro/C1-type" evidence="1">
    <location>
        <begin position="35"/>
        <end position="83"/>
    </location>
</feature>
<dbReference type="PANTHER" id="PTHR35010">
    <property type="entry name" value="BLL4672 PROTEIN-RELATED"/>
    <property type="match status" value="1"/>
</dbReference>
<dbReference type="OrthoDB" id="4790304at2"/>
<name>A0A660KZE2_9ACTN</name>
<dbReference type="InterPro" id="IPR041413">
    <property type="entry name" value="MLTR_LBD"/>
</dbReference>
<gene>
    <name evidence="2" type="ORF">C8N24_4314</name>
</gene>
<dbReference type="Pfam" id="PF13560">
    <property type="entry name" value="HTH_31"/>
    <property type="match status" value="1"/>
</dbReference>